<gene>
    <name evidence="3" type="ORF">P8C59_000624</name>
</gene>
<organism evidence="3 4">
    <name type="scientific">Phyllachora maydis</name>
    <dbReference type="NCBI Taxonomy" id="1825666"/>
    <lineage>
        <taxon>Eukaryota</taxon>
        <taxon>Fungi</taxon>
        <taxon>Dikarya</taxon>
        <taxon>Ascomycota</taxon>
        <taxon>Pezizomycotina</taxon>
        <taxon>Sordariomycetes</taxon>
        <taxon>Sordariomycetidae</taxon>
        <taxon>Phyllachorales</taxon>
        <taxon>Phyllachoraceae</taxon>
        <taxon>Phyllachora</taxon>
    </lineage>
</organism>
<dbReference type="Proteomes" id="UP001217918">
    <property type="component" value="Unassembled WGS sequence"/>
</dbReference>
<dbReference type="Gene3D" id="1.25.40.20">
    <property type="entry name" value="Ankyrin repeat-containing domain"/>
    <property type="match status" value="1"/>
</dbReference>
<dbReference type="SUPFAM" id="SSF48403">
    <property type="entry name" value="Ankyrin repeat"/>
    <property type="match status" value="1"/>
</dbReference>
<dbReference type="InterPro" id="IPR057517">
    <property type="entry name" value="SsdA-like_C"/>
</dbReference>
<sequence>MQSSINQNPRAPQSNEEEMDRTSIFSAVIRGDLDEVQRQRSQNRDVVHEKNNHGATTLMLAALMGRLAVFRQLLLCRSSAFSAQALKIYSDDALSERQVQYRREILEILRNPERLGCEYQRGNHHLSDVSFYRIDENGMAIMQPQYVLKHGGSCSATSTMGFIVGVEDKRPKAFAVSGWKMTRGFSKTVLDNGKYTRLMRRLSKWLRFDLPQAQHDNAGPGLPEHHGRFLACHVEKQLALFWVGQQLSRYLGTTDFTKMRRLRKIALPRNSKHAKIMLTHKPCTPVTVGVEVGLPQMSVDRARQYRRLSADVPDTSASPEPRTAMADHDDEK</sequence>
<keyword evidence="4" id="KW-1185">Reference proteome</keyword>
<evidence type="ECO:0000313" key="4">
    <source>
        <dbReference type="Proteomes" id="UP001217918"/>
    </source>
</evidence>
<protein>
    <recommendedName>
        <fullName evidence="2">Single-strand DNA deaminase toxin A-like C-terminal domain-containing protein</fullName>
    </recommendedName>
</protein>
<feature type="region of interest" description="Disordered" evidence="1">
    <location>
        <begin position="1"/>
        <end position="20"/>
    </location>
</feature>
<feature type="region of interest" description="Disordered" evidence="1">
    <location>
        <begin position="309"/>
        <end position="332"/>
    </location>
</feature>
<dbReference type="InterPro" id="IPR036770">
    <property type="entry name" value="Ankyrin_rpt-contain_sf"/>
</dbReference>
<feature type="compositionally biased region" description="Polar residues" evidence="1">
    <location>
        <begin position="1"/>
        <end position="14"/>
    </location>
</feature>
<dbReference type="Pfam" id="PF24120">
    <property type="entry name" value="SsdA_C"/>
    <property type="match status" value="1"/>
</dbReference>
<reference evidence="3" key="1">
    <citation type="journal article" date="2023" name="Mol. Plant Microbe Interact.">
        <title>Elucidating the Obligate Nature and Biological Capacity of an Invasive Fungal Corn Pathogen.</title>
        <authorList>
            <person name="MacCready J.S."/>
            <person name="Roggenkamp E.M."/>
            <person name="Gdanetz K."/>
            <person name="Chilvers M.I."/>
        </authorList>
    </citation>
    <scope>NUCLEOTIDE SEQUENCE</scope>
    <source>
        <strain evidence="3">PM02</strain>
    </source>
</reference>
<dbReference type="EMBL" id="JAQQPM010000001">
    <property type="protein sequence ID" value="KAK2066841.1"/>
    <property type="molecule type" value="Genomic_DNA"/>
</dbReference>
<dbReference type="AlphaFoldDB" id="A0AAD9MBE0"/>
<feature type="domain" description="Single-strand DNA deaminase toxin A-like C-terminal" evidence="2">
    <location>
        <begin position="175"/>
        <end position="239"/>
    </location>
</feature>
<proteinExistence type="predicted"/>
<accession>A0AAD9MBE0</accession>
<evidence type="ECO:0000313" key="3">
    <source>
        <dbReference type="EMBL" id="KAK2066841.1"/>
    </source>
</evidence>
<name>A0AAD9MBE0_9PEZI</name>
<comment type="caution">
    <text evidence="3">The sequence shown here is derived from an EMBL/GenBank/DDBJ whole genome shotgun (WGS) entry which is preliminary data.</text>
</comment>
<evidence type="ECO:0000256" key="1">
    <source>
        <dbReference type="SAM" id="MobiDB-lite"/>
    </source>
</evidence>
<evidence type="ECO:0000259" key="2">
    <source>
        <dbReference type="Pfam" id="PF24120"/>
    </source>
</evidence>